<dbReference type="KEGG" id="nnv:QNH39_21520"/>
<keyword evidence="2" id="KW-1185">Reference proteome</keyword>
<gene>
    <name evidence="1" type="ORF">QNH39_21520</name>
</gene>
<evidence type="ECO:0000313" key="1">
    <source>
        <dbReference type="EMBL" id="WHY85174.1"/>
    </source>
</evidence>
<sequence>MDNKLCLDVADLPMELRLLLKIIKEDNSGIQLEHVDEAADIDWNLFLDLSMHHRIYPSIYPKLKMLDVKWIPENVMNILGQQYKRNTFHMLHLSAEMEKISQLFSDSKMRLLNLKGPVLASDLYGDLSLRTCGDLDVLVPIQDLDRADQLLLNEGYVKDDYIQTILGDWKWRHHHVTYYHSQKQIKIEIHWRLNPGPGKEPRFDELWERKRRSSLTNSPVYYLGREDLFLFLVSHGARHGWSRLRWLTDIDKILKQKIDWDQLKKILRKYQYYHLGGQALFLSSQLLNSKLAEESKSLVSGHRPKRLAQEAIFYFEEMVNLHTIPVPTNVAVYHKRHLFSLMSLPQKISFILSTLYPFPQDAETLPLPKSIHFLYFPLRPILCIWRKMRKQELRRRIS</sequence>
<proteinExistence type="predicted"/>
<dbReference type="RefSeq" id="WP_066091268.1">
    <property type="nucleotide sequence ID" value="NZ_CP126114.1"/>
</dbReference>
<accession>A0AA95MJT5</accession>
<dbReference type="InterPro" id="IPR039498">
    <property type="entry name" value="NTP_transf_5"/>
</dbReference>
<dbReference type="EMBL" id="CP126114">
    <property type="protein sequence ID" value="WHY85174.1"/>
    <property type="molecule type" value="Genomic_DNA"/>
</dbReference>
<dbReference type="AlphaFoldDB" id="A0AA95MJT5"/>
<protein>
    <submittedName>
        <fullName evidence="1">Nucleotidyltransferase family protein</fullName>
    </submittedName>
</protein>
<dbReference type="Pfam" id="PF14907">
    <property type="entry name" value="NTP_transf_5"/>
    <property type="match status" value="1"/>
</dbReference>
<name>A0AA95MJT5_9BACI</name>
<reference evidence="1" key="1">
    <citation type="submission" date="2023-05" db="EMBL/GenBank/DDBJ databases">
        <title>Comparative genomics of Bacillaceae isolates and their secondary metabolite potential.</title>
        <authorList>
            <person name="Song L."/>
            <person name="Nielsen L.J."/>
            <person name="Mohite O."/>
            <person name="Xu X."/>
            <person name="Weber T."/>
            <person name="Kovacs A.T."/>
        </authorList>
    </citation>
    <scope>NUCLEOTIDE SEQUENCE</scope>
    <source>
        <strain evidence="1">XLM17</strain>
    </source>
</reference>
<dbReference type="Proteomes" id="UP001178288">
    <property type="component" value="Chromosome"/>
</dbReference>
<evidence type="ECO:0000313" key="2">
    <source>
        <dbReference type="Proteomes" id="UP001178288"/>
    </source>
</evidence>
<organism evidence="1 2">
    <name type="scientific">Neobacillus novalis</name>
    <dbReference type="NCBI Taxonomy" id="220687"/>
    <lineage>
        <taxon>Bacteria</taxon>
        <taxon>Bacillati</taxon>
        <taxon>Bacillota</taxon>
        <taxon>Bacilli</taxon>
        <taxon>Bacillales</taxon>
        <taxon>Bacillaceae</taxon>
        <taxon>Neobacillus</taxon>
    </lineage>
</organism>